<evidence type="ECO:0000259" key="9">
    <source>
        <dbReference type="PROSITE" id="PS50110"/>
    </source>
</evidence>
<dbReference type="InterPro" id="IPR003661">
    <property type="entry name" value="HisK_dim/P_dom"/>
</dbReference>
<evidence type="ECO:0000313" key="11">
    <source>
        <dbReference type="Proteomes" id="UP000001235"/>
    </source>
</evidence>
<dbReference type="Pfam" id="PF00512">
    <property type="entry name" value="HisKA"/>
    <property type="match status" value="1"/>
</dbReference>
<organism evidence="10 11">
    <name type="scientific">Gallionella capsiferriformans (strain ES-2)</name>
    <name type="common">Gallionella ferruginea capsiferriformans (strain ES-2)</name>
    <dbReference type="NCBI Taxonomy" id="395494"/>
    <lineage>
        <taxon>Bacteria</taxon>
        <taxon>Pseudomonadati</taxon>
        <taxon>Pseudomonadota</taxon>
        <taxon>Betaproteobacteria</taxon>
        <taxon>Nitrosomonadales</taxon>
        <taxon>Gallionellaceae</taxon>
        <taxon>Gallionella</taxon>
    </lineage>
</organism>
<dbReference type="RefSeq" id="WP_013293335.1">
    <property type="nucleotide sequence ID" value="NC_014394.1"/>
</dbReference>
<dbReference type="InterPro" id="IPR004358">
    <property type="entry name" value="Sig_transdc_His_kin-like_C"/>
</dbReference>
<dbReference type="Pfam" id="PF02518">
    <property type="entry name" value="HATPase_c"/>
    <property type="match status" value="1"/>
</dbReference>
<evidence type="ECO:0000256" key="5">
    <source>
        <dbReference type="ARBA" id="ARBA00022777"/>
    </source>
</evidence>
<dbReference type="SMART" id="SM00387">
    <property type="entry name" value="HATPase_c"/>
    <property type="match status" value="1"/>
</dbReference>
<evidence type="ECO:0000256" key="3">
    <source>
        <dbReference type="ARBA" id="ARBA00022553"/>
    </source>
</evidence>
<evidence type="ECO:0000256" key="6">
    <source>
        <dbReference type="ARBA" id="ARBA00023012"/>
    </source>
</evidence>
<evidence type="ECO:0000256" key="1">
    <source>
        <dbReference type="ARBA" id="ARBA00000085"/>
    </source>
</evidence>
<dbReference type="PRINTS" id="PR00344">
    <property type="entry name" value="BCTRLSENSOR"/>
</dbReference>
<dbReference type="Gene3D" id="1.10.287.130">
    <property type="match status" value="1"/>
</dbReference>
<dbReference type="FunFam" id="3.30.565.10:FF:000049">
    <property type="entry name" value="Two-component sensor histidine kinase"/>
    <property type="match status" value="1"/>
</dbReference>
<dbReference type="HOGENOM" id="CLU_000445_114_75_4"/>
<evidence type="ECO:0000256" key="4">
    <source>
        <dbReference type="ARBA" id="ARBA00022679"/>
    </source>
</evidence>
<dbReference type="Gene3D" id="3.30.565.10">
    <property type="entry name" value="Histidine kinase-like ATPase, C-terminal domain"/>
    <property type="match status" value="1"/>
</dbReference>
<dbReference type="eggNOG" id="COG2205">
    <property type="taxonomic scope" value="Bacteria"/>
</dbReference>
<dbReference type="EC" id="2.7.13.3" evidence="2"/>
<dbReference type="CDD" id="cd00082">
    <property type="entry name" value="HisKA"/>
    <property type="match status" value="1"/>
</dbReference>
<dbReference type="eggNOG" id="COG0784">
    <property type="taxonomic scope" value="Bacteria"/>
</dbReference>
<dbReference type="SUPFAM" id="SSF47384">
    <property type="entry name" value="Homodimeric domain of signal transducing histidine kinase"/>
    <property type="match status" value="1"/>
</dbReference>
<feature type="domain" description="Response regulatory" evidence="9">
    <location>
        <begin position="272"/>
        <end position="382"/>
    </location>
</feature>
<keyword evidence="6" id="KW-0902">Two-component regulatory system</keyword>
<dbReference type="SMART" id="SM00448">
    <property type="entry name" value="REC"/>
    <property type="match status" value="1"/>
</dbReference>
<dbReference type="AlphaFoldDB" id="D9SFU9"/>
<dbReference type="CDD" id="cd00075">
    <property type="entry name" value="HATPase"/>
    <property type="match status" value="1"/>
</dbReference>
<dbReference type="SMART" id="SM00388">
    <property type="entry name" value="HisKA"/>
    <property type="match status" value="1"/>
</dbReference>
<dbReference type="InterPro" id="IPR050736">
    <property type="entry name" value="Sensor_HK_Regulatory"/>
</dbReference>
<evidence type="ECO:0000313" key="10">
    <source>
        <dbReference type="EMBL" id="ADL55396.1"/>
    </source>
</evidence>
<protein>
    <recommendedName>
        <fullName evidence="2">histidine kinase</fullName>
        <ecNumber evidence="2">2.7.13.3</ecNumber>
    </recommendedName>
</protein>
<keyword evidence="5 10" id="KW-0418">Kinase</keyword>
<evidence type="ECO:0000259" key="8">
    <source>
        <dbReference type="PROSITE" id="PS50109"/>
    </source>
</evidence>
<dbReference type="Gene3D" id="3.40.50.2300">
    <property type="match status" value="1"/>
</dbReference>
<keyword evidence="3 7" id="KW-0597">Phosphoprotein</keyword>
<feature type="domain" description="Histidine kinase" evidence="8">
    <location>
        <begin position="41"/>
        <end position="255"/>
    </location>
</feature>
<dbReference type="OrthoDB" id="6114847at2"/>
<sequence length="395" mass="44230">MIERQERALVRRRTDGALLELREEKAQAERANHEKSRFLAVASHDLRQPIHALGLYIDELRRKILDQEQQQLVGKVERSIDSITQLVNSLLDISRLDAGVVVAQKHPCNLAELLTRIAAGFQQEADCRNIRLVVHPIEGYVNSDPVLLDRIITNLLSNALRYTPENGTVLLACRLRGGQILLEIRDNGIGIDKAFQSKIFREFIQLNQNTQVNKQGMGLGLAIVKRLADLLEHPLTLRSVRNRGANFSILLERAHRPEQAAEPAPGHLNGKRLLIVDHDAQLLASTEMMLKSWGGEVTAASSMKAVQRHLMAGSRWDLVISDDQSEGKGGGLTVIQTVRRYQGKSTPYIRISTDSLEQDEDTQVLLKPVKPAKLRSLIQFLLQREAAAHTVANNR</sequence>
<dbReference type="Proteomes" id="UP000001235">
    <property type="component" value="Chromosome"/>
</dbReference>
<dbReference type="InterPro" id="IPR003594">
    <property type="entry name" value="HATPase_dom"/>
</dbReference>
<dbReference type="PANTHER" id="PTHR43711">
    <property type="entry name" value="TWO-COMPONENT HISTIDINE KINASE"/>
    <property type="match status" value="1"/>
</dbReference>
<dbReference type="PROSITE" id="PS50109">
    <property type="entry name" value="HIS_KIN"/>
    <property type="match status" value="1"/>
</dbReference>
<dbReference type="PANTHER" id="PTHR43711:SF1">
    <property type="entry name" value="HISTIDINE KINASE 1"/>
    <property type="match status" value="1"/>
</dbReference>
<keyword evidence="11" id="KW-1185">Reference proteome</keyword>
<dbReference type="PROSITE" id="PS50110">
    <property type="entry name" value="RESPONSE_REGULATORY"/>
    <property type="match status" value="1"/>
</dbReference>
<dbReference type="InterPro" id="IPR001789">
    <property type="entry name" value="Sig_transdc_resp-reg_receiver"/>
</dbReference>
<dbReference type="SUPFAM" id="SSF55874">
    <property type="entry name" value="ATPase domain of HSP90 chaperone/DNA topoisomerase II/histidine kinase"/>
    <property type="match status" value="1"/>
</dbReference>
<dbReference type="GO" id="GO:0000155">
    <property type="term" value="F:phosphorelay sensor kinase activity"/>
    <property type="evidence" value="ECO:0007669"/>
    <property type="project" value="InterPro"/>
</dbReference>
<proteinExistence type="predicted"/>
<dbReference type="InterPro" id="IPR036890">
    <property type="entry name" value="HATPase_C_sf"/>
</dbReference>
<name>D9SFU9_GALCS</name>
<dbReference type="KEGG" id="gca:Galf_1370"/>
<evidence type="ECO:0000256" key="2">
    <source>
        <dbReference type="ARBA" id="ARBA00012438"/>
    </source>
</evidence>
<comment type="catalytic activity">
    <reaction evidence="1">
        <text>ATP + protein L-histidine = ADP + protein N-phospho-L-histidine.</text>
        <dbReference type="EC" id="2.7.13.3"/>
    </reaction>
</comment>
<dbReference type="InterPro" id="IPR005467">
    <property type="entry name" value="His_kinase_dom"/>
</dbReference>
<dbReference type="SUPFAM" id="SSF52172">
    <property type="entry name" value="CheY-like"/>
    <property type="match status" value="1"/>
</dbReference>
<feature type="modified residue" description="4-aspartylphosphate" evidence="7">
    <location>
        <position position="322"/>
    </location>
</feature>
<dbReference type="STRING" id="395494.Galf_1370"/>
<dbReference type="InterPro" id="IPR011006">
    <property type="entry name" value="CheY-like_superfamily"/>
</dbReference>
<evidence type="ECO:0000256" key="7">
    <source>
        <dbReference type="PROSITE-ProRule" id="PRU00169"/>
    </source>
</evidence>
<reference evidence="10 11" key="1">
    <citation type="submission" date="2010-08" db="EMBL/GenBank/DDBJ databases">
        <title>Complete sequence of Gallionella capsiferriformans ES-2.</title>
        <authorList>
            <consortium name="US DOE Joint Genome Institute"/>
            <person name="Lucas S."/>
            <person name="Copeland A."/>
            <person name="Lapidus A."/>
            <person name="Cheng J.-F."/>
            <person name="Bruce D."/>
            <person name="Goodwin L."/>
            <person name="Pitluck S."/>
            <person name="Chertkov O."/>
            <person name="Davenport K.W."/>
            <person name="Detter J.C."/>
            <person name="Han C."/>
            <person name="Tapia R."/>
            <person name="Land M."/>
            <person name="Hauser L."/>
            <person name="Chang Y.-J."/>
            <person name="Jeffries C."/>
            <person name="Kyrpides N."/>
            <person name="Ivanova N."/>
            <person name="Mikhailova N."/>
            <person name="Shelobolina E.S."/>
            <person name="Picardal F."/>
            <person name="Roden E."/>
            <person name="Emerson D."/>
            <person name="Woyke T."/>
        </authorList>
    </citation>
    <scope>NUCLEOTIDE SEQUENCE [LARGE SCALE GENOMIC DNA]</scope>
    <source>
        <strain evidence="10 11">ES-2</strain>
    </source>
</reference>
<dbReference type="InterPro" id="IPR036097">
    <property type="entry name" value="HisK_dim/P_sf"/>
</dbReference>
<keyword evidence="4" id="KW-0808">Transferase</keyword>
<gene>
    <name evidence="10" type="ordered locus">Galf_1370</name>
</gene>
<dbReference type="EMBL" id="CP002159">
    <property type="protein sequence ID" value="ADL55396.1"/>
    <property type="molecule type" value="Genomic_DNA"/>
</dbReference>
<accession>D9SFU9</accession>